<keyword evidence="1" id="KW-0472">Membrane</keyword>
<reference evidence="2 3" key="1">
    <citation type="journal article" date="2016" name="Nat. Commun.">
        <title>Thousands of microbial genomes shed light on interconnected biogeochemical processes in an aquifer system.</title>
        <authorList>
            <person name="Anantharaman K."/>
            <person name="Brown C.T."/>
            <person name="Hug L.A."/>
            <person name="Sharon I."/>
            <person name="Castelle C.J."/>
            <person name="Probst A.J."/>
            <person name="Thomas B.C."/>
            <person name="Singh A."/>
            <person name="Wilkins M.J."/>
            <person name="Karaoz U."/>
            <person name="Brodie E.L."/>
            <person name="Williams K.H."/>
            <person name="Hubbard S.S."/>
            <person name="Banfield J.F."/>
        </authorList>
    </citation>
    <scope>NUCLEOTIDE SEQUENCE [LARGE SCALE GENOMIC DNA]</scope>
</reference>
<feature type="transmembrane region" description="Helical" evidence="1">
    <location>
        <begin position="65"/>
        <end position="89"/>
    </location>
</feature>
<dbReference type="EMBL" id="MFKH01000002">
    <property type="protein sequence ID" value="OGG37783.1"/>
    <property type="molecule type" value="Genomic_DNA"/>
</dbReference>
<dbReference type="AlphaFoldDB" id="A0A1F6BLQ3"/>
<sequence>MVVALAFLAGRFLYRIVEFLRHWYVRSTRIAWRFVKGLVRQIDYRFALIVTLKNLFQPLYGDYSFLGYMFGFIFRFGRVLIASTVYASIILASGALYLAWLAVPPALIIVMFRGYVLLK</sequence>
<gene>
    <name evidence="2" type="ORF">A2110_00370</name>
</gene>
<keyword evidence="1" id="KW-1133">Transmembrane helix</keyword>
<evidence type="ECO:0000313" key="3">
    <source>
        <dbReference type="Proteomes" id="UP000176273"/>
    </source>
</evidence>
<evidence type="ECO:0000256" key="1">
    <source>
        <dbReference type="SAM" id="Phobius"/>
    </source>
</evidence>
<dbReference type="STRING" id="1798468.A2110_00370"/>
<protein>
    <submittedName>
        <fullName evidence="2">Uncharacterized protein</fullName>
    </submittedName>
</protein>
<keyword evidence="1" id="KW-0812">Transmembrane</keyword>
<dbReference type="Proteomes" id="UP000176273">
    <property type="component" value="Unassembled WGS sequence"/>
</dbReference>
<proteinExistence type="predicted"/>
<accession>A0A1F6BLQ3</accession>
<organism evidence="2 3">
    <name type="scientific">Candidatus Jorgensenbacteria bacterium GWA1_54_12</name>
    <dbReference type="NCBI Taxonomy" id="1798468"/>
    <lineage>
        <taxon>Bacteria</taxon>
        <taxon>Candidatus Joergenseniibacteriota</taxon>
    </lineage>
</organism>
<feature type="transmembrane region" description="Helical" evidence="1">
    <location>
        <begin position="96"/>
        <end position="116"/>
    </location>
</feature>
<evidence type="ECO:0000313" key="2">
    <source>
        <dbReference type="EMBL" id="OGG37783.1"/>
    </source>
</evidence>
<name>A0A1F6BLQ3_9BACT</name>
<comment type="caution">
    <text evidence="2">The sequence shown here is derived from an EMBL/GenBank/DDBJ whole genome shotgun (WGS) entry which is preliminary data.</text>
</comment>